<dbReference type="EMBL" id="JAHXZI010000021">
    <property type="protein sequence ID" value="MBW6438607.1"/>
    <property type="molecule type" value="Genomic_DNA"/>
</dbReference>
<feature type="region of interest" description="Disordered" evidence="1">
    <location>
        <begin position="1"/>
        <end position="70"/>
    </location>
</feature>
<sequence>MKRTLPAGPCSGRGAAEQWLVTASAANPTGDRRPATGDRRPATGDRRPATGDRRPATNSRIDVQVWHSVR</sequence>
<evidence type="ECO:0000256" key="1">
    <source>
        <dbReference type="SAM" id="MobiDB-lite"/>
    </source>
</evidence>
<proteinExistence type="predicted"/>
<accession>A0ABS7BCH8</accession>
<gene>
    <name evidence="2" type="ORF">KZ829_33265</name>
</gene>
<evidence type="ECO:0000313" key="3">
    <source>
        <dbReference type="Proteomes" id="UP001519863"/>
    </source>
</evidence>
<comment type="caution">
    <text evidence="2">The sequence shown here is derived from an EMBL/GenBank/DDBJ whole genome shotgun (WGS) entry which is preliminary data.</text>
</comment>
<feature type="compositionally biased region" description="Basic and acidic residues" evidence="1">
    <location>
        <begin position="30"/>
        <end position="55"/>
    </location>
</feature>
<keyword evidence="3" id="KW-1185">Reference proteome</keyword>
<evidence type="ECO:0000313" key="2">
    <source>
        <dbReference type="EMBL" id="MBW6438607.1"/>
    </source>
</evidence>
<dbReference type="RefSeq" id="WP_220147808.1">
    <property type="nucleotide sequence ID" value="NZ_JAHXZI010000021.1"/>
</dbReference>
<protein>
    <submittedName>
        <fullName evidence="2">Uncharacterized protein</fullName>
    </submittedName>
</protein>
<name>A0ABS7BCH8_9ACTN</name>
<dbReference type="Proteomes" id="UP001519863">
    <property type="component" value="Unassembled WGS sequence"/>
</dbReference>
<reference evidence="2 3" key="1">
    <citation type="journal article" date="2013" name="Antonie Van Leeuwenhoek">
        <title>Actinoplanes hulinensis sp. nov., a novel actinomycete isolated from soybean root (Glycine max (L.) Merr).</title>
        <authorList>
            <person name="Shen Y."/>
            <person name="Liu C."/>
            <person name="Wang X."/>
            <person name="Zhao J."/>
            <person name="Jia F."/>
            <person name="Zhang Y."/>
            <person name="Wang L."/>
            <person name="Yang D."/>
            <person name="Xiang W."/>
        </authorList>
    </citation>
    <scope>NUCLEOTIDE SEQUENCE [LARGE SCALE GENOMIC DNA]</scope>
    <source>
        <strain evidence="2 3">NEAU-M9</strain>
    </source>
</reference>
<organism evidence="2 3">
    <name type="scientific">Actinoplanes hulinensis</name>
    <dbReference type="NCBI Taxonomy" id="1144547"/>
    <lineage>
        <taxon>Bacteria</taxon>
        <taxon>Bacillati</taxon>
        <taxon>Actinomycetota</taxon>
        <taxon>Actinomycetes</taxon>
        <taxon>Micromonosporales</taxon>
        <taxon>Micromonosporaceae</taxon>
        <taxon>Actinoplanes</taxon>
    </lineage>
</organism>